<dbReference type="AlphaFoldDB" id="A0A8X6RHE0"/>
<accession>A0A8X6RHE0</accession>
<sequence length="102" mass="11841">MLTKYQIIKFIDLCEVWFLPESVAKLAVIVGDHHRHTTRQGFKETSDVFCWYSRPNSFHTLPKLIWCGSWKCNLGQSLSNHGPHVFGKIYEKRADQGSNSSW</sequence>
<gene>
    <name evidence="1" type="primary">X975_15885</name>
    <name evidence="1" type="ORF">TNCV_3088841</name>
</gene>
<keyword evidence="2" id="KW-1185">Reference proteome</keyword>
<protein>
    <submittedName>
        <fullName evidence="1">Uncharacterized protein</fullName>
    </submittedName>
</protein>
<evidence type="ECO:0000313" key="1">
    <source>
        <dbReference type="EMBL" id="GFX94655.1"/>
    </source>
</evidence>
<comment type="caution">
    <text evidence="1">The sequence shown here is derived from an EMBL/GenBank/DDBJ whole genome shotgun (WGS) entry which is preliminary data.</text>
</comment>
<evidence type="ECO:0000313" key="2">
    <source>
        <dbReference type="Proteomes" id="UP000887159"/>
    </source>
</evidence>
<dbReference type="Proteomes" id="UP000887159">
    <property type="component" value="Unassembled WGS sequence"/>
</dbReference>
<dbReference type="EMBL" id="BMAU01021178">
    <property type="protein sequence ID" value="GFX94655.1"/>
    <property type="molecule type" value="Genomic_DNA"/>
</dbReference>
<reference evidence="1" key="1">
    <citation type="submission" date="2020-08" db="EMBL/GenBank/DDBJ databases">
        <title>Multicomponent nature underlies the extraordinary mechanical properties of spider dragline silk.</title>
        <authorList>
            <person name="Kono N."/>
            <person name="Nakamura H."/>
            <person name="Mori M."/>
            <person name="Yoshida Y."/>
            <person name="Ohtoshi R."/>
            <person name="Malay A.D."/>
            <person name="Moran D.A.P."/>
            <person name="Tomita M."/>
            <person name="Numata K."/>
            <person name="Arakawa K."/>
        </authorList>
    </citation>
    <scope>NUCLEOTIDE SEQUENCE</scope>
</reference>
<proteinExistence type="predicted"/>
<name>A0A8X6RHE0_TRICX</name>
<organism evidence="1 2">
    <name type="scientific">Trichonephila clavipes</name>
    <name type="common">Golden silk orbweaver</name>
    <name type="synonym">Nephila clavipes</name>
    <dbReference type="NCBI Taxonomy" id="2585209"/>
    <lineage>
        <taxon>Eukaryota</taxon>
        <taxon>Metazoa</taxon>
        <taxon>Ecdysozoa</taxon>
        <taxon>Arthropoda</taxon>
        <taxon>Chelicerata</taxon>
        <taxon>Arachnida</taxon>
        <taxon>Araneae</taxon>
        <taxon>Araneomorphae</taxon>
        <taxon>Entelegynae</taxon>
        <taxon>Araneoidea</taxon>
        <taxon>Nephilidae</taxon>
        <taxon>Trichonephila</taxon>
    </lineage>
</organism>